<dbReference type="Proteomes" id="UP000613177">
    <property type="component" value="Unassembled WGS sequence"/>
</dbReference>
<protein>
    <recommendedName>
        <fullName evidence="2">Retrotransposon gag domain-containing protein</fullName>
    </recommendedName>
</protein>
<feature type="compositionally biased region" description="Low complexity" evidence="1">
    <location>
        <begin position="272"/>
        <end position="293"/>
    </location>
</feature>
<feature type="region of interest" description="Disordered" evidence="1">
    <location>
        <begin position="532"/>
        <end position="551"/>
    </location>
</feature>
<dbReference type="EMBL" id="JAEPRE010000447">
    <property type="protein sequence ID" value="KAG2228475.1"/>
    <property type="molecule type" value="Genomic_DNA"/>
</dbReference>
<evidence type="ECO:0000259" key="2">
    <source>
        <dbReference type="Pfam" id="PF03732"/>
    </source>
</evidence>
<evidence type="ECO:0000313" key="3">
    <source>
        <dbReference type="EMBL" id="KAG2228475.1"/>
    </source>
</evidence>
<feature type="region of interest" description="Disordered" evidence="1">
    <location>
        <begin position="255"/>
        <end position="310"/>
    </location>
</feature>
<feature type="compositionally biased region" description="Polar residues" evidence="1">
    <location>
        <begin position="532"/>
        <end position="545"/>
    </location>
</feature>
<sequence length="551" mass="61384">MVDQQSTQPTQHPQNDEINSVQQLLHQLTLTLQSHNANSTNHTTPPTDHGSKVRLREPDTFTGNNCDQQVVDGWIRSIERHRNFHGWNPERTVAFAITFLKNHADTWYRTLEENDLAPTHWIEFKNIFIAKFRPGNAYDLARDKLVNLRQTATIQEYIKQFANTIILIPELHQLEAYDRFMRGLKVEHDQLFAELRAVDVDLRTIDLAYSKSSAFEASHVRRDSRGRVVSSPIRPGHASITQADDPMDLDAIVQRGGSNYPYNNNNQFSSWRPNNKNNNTNTNNYNNYNGNNRPPRRRNGNNYTNSNNGGGYPPCRLCSKSGHAASNCHLLSVVISAVNNAKSGSQRSSINYMQTNSDATSDNSNGSIIENKNDSSNHYSHMSSFFNNNNSPSLSVPIIATADSVIKTVNNAVSPSSSTLLSTVSISTEIGCSSNFPMELVPVIKTTHIGHQHELNYVLQLNSDSWTLGTGENSVRLLPIHSTSPNLDNNFAGGDAAIPRPQLSYLISKKQVNNCLRDGGSGFLLYMKDSAVSSSTPSNDVLSANKNDDDW</sequence>
<organism evidence="3 4">
    <name type="scientific">Thamnidium elegans</name>
    <dbReference type="NCBI Taxonomy" id="101142"/>
    <lineage>
        <taxon>Eukaryota</taxon>
        <taxon>Fungi</taxon>
        <taxon>Fungi incertae sedis</taxon>
        <taxon>Mucoromycota</taxon>
        <taxon>Mucoromycotina</taxon>
        <taxon>Mucoromycetes</taxon>
        <taxon>Mucorales</taxon>
        <taxon>Mucorineae</taxon>
        <taxon>Mucoraceae</taxon>
        <taxon>Thamnidium</taxon>
    </lineage>
</organism>
<evidence type="ECO:0000256" key="1">
    <source>
        <dbReference type="SAM" id="MobiDB-lite"/>
    </source>
</evidence>
<comment type="caution">
    <text evidence="3">The sequence shown here is derived from an EMBL/GenBank/DDBJ whole genome shotgun (WGS) entry which is preliminary data.</text>
</comment>
<evidence type="ECO:0000313" key="4">
    <source>
        <dbReference type="Proteomes" id="UP000613177"/>
    </source>
</evidence>
<reference evidence="3" key="1">
    <citation type="submission" date="2021-01" db="EMBL/GenBank/DDBJ databases">
        <title>Metabolic potential, ecology and presence of endohyphal bacteria is reflected in genomic diversity of Mucoromycotina.</title>
        <authorList>
            <person name="Muszewska A."/>
            <person name="Okrasinska A."/>
            <person name="Steczkiewicz K."/>
            <person name="Drgas O."/>
            <person name="Orlowska M."/>
            <person name="Perlinska-Lenart U."/>
            <person name="Aleksandrzak-Piekarczyk T."/>
            <person name="Szatraj K."/>
            <person name="Zielenkiewicz U."/>
            <person name="Pilsyk S."/>
            <person name="Malc E."/>
            <person name="Mieczkowski P."/>
            <person name="Kruszewska J.S."/>
            <person name="Biernat P."/>
            <person name="Pawlowska J."/>
        </authorList>
    </citation>
    <scope>NUCLEOTIDE SEQUENCE</scope>
    <source>
        <strain evidence="3">WA0000018081</strain>
    </source>
</reference>
<dbReference type="Pfam" id="PF03732">
    <property type="entry name" value="Retrotrans_gag"/>
    <property type="match status" value="1"/>
</dbReference>
<proteinExistence type="predicted"/>
<dbReference type="AlphaFoldDB" id="A0A8H7SF39"/>
<name>A0A8H7SF39_9FUNG</name>
<feature type="compositionally biased region" description="Polar residues" evidence="1">
    <location>
        <begin position="256"/>
        <end position="271"/>
    </location>
</feature>
<keyword evidence="4" id="KW-1185">Reference proteome</keyword>
<dbReference type="InterPro" id="IPR005162">
    <property type="entry name" value="Retrotrans_gag_dom"/>
</dbReference>
<feature type="domain" description="Retrotransposon gag" evidence="2">
    <location>
        <begin position="95"/>
        <end position="185"/>
    </location>
</feature>
<feature type="non-terminal residue" evidence="3">
    <location>
        <position position="1"/>
    </location>
</feature>
<gene>
    <name evidence="3" type="ORF">INT48_004792</name>
</gene>
<accession>A0A8H7SF39</accession>